<dbReference type="GO" id="GO:0003924">
    <property type="term" value="F:GTPase activity"/>
    <property type="evidence" value="ECO:0007669"/>
    <property type="project" value="InterPro"/>
</dbReference>
<dbReference type="FunFam" id="3.40.50.300:FF:001447">
    <property type="entry name" value="Ras-related protein Rab-1B"/>
    <property type="match status" value="1"/>
</dbReference>
<sequence length="228" mass="25657">MESMPTDDDHFEKQLKMVVLGEPSTGKSCILSRFCHNEFSRQYYPTLGVDFILQRHEIRNGKNVTLVIWDIGGQALGSTMMENYLYAANIILIVFDITNAASFKKLSEWLDGIRKIYFETSPNIAIIANKCTSNSLSGDMEHQRAVSVEKQVRFANEHGFTSHTVSARTGENVRLTIQKICAEKLGLKLTRVEQEAHQTVVQAEIIAPSQNQVYPTYQPTPSTICAIQ</sequence>
<dbReference type="OMA" id="YKNVNLH"/>
<dbReference type="PROSITE" id="PS51421">
    <property type="entry name" value="RAS"/>
    <property type="match status" value="1"/>
</dbReference>
<dbReference type="SMART" id="SM00175">
    <property type="entry name" value="RAB"/>
    <property type="match status" value="1"/>
</dbReference>
<dbReference type="Proteomes" id="UP000494040">
    <property type="component" value="Unassembled WGS sequence"/>
</dbReference>
<dbReference type="Gene3D" id="3.40.50.300">
    <property type="entry name" value="P-loop containing nucleotide triphosphate hydrolases"/>
    <property type="match status" value="1"/>
</dbReference>
<evidence type="ECO:0000313" key="3">
    <source>
        <dbReference type="EnsemblMetazoa" id="XP_014252591.1"/>
    </source>
</evidence>
<dbReference type="GeneID" id="106668407"/>
<dbReference type="SMART" id="SM00174">
    <property type="entry name" value="RHO"/>
    <property type="match status" value="1"/>
</dbReference>
<dbReference type="SMART" id="SM00173">
    <property type="entry name" value="RAS"/>
    <property type="match status" value="1"/>
</dbReference>
<dbReference type="PRINTS" id="PR00449">
    <property type="entry name" value="RASTRNSFRMNG"/>
</dbReference>
<keyword evidence="4" id="KW-1185">Reference proteome</keyword>
<dbReference type="NCBIfam" id="TIGR00231">
    <property type="entry name" value="small_GTP"/>
    <property type="match status" value="1"/>
</dbReference>
<evidence type="ECO:0008006" key="5">
    <source>
        <dbReference type="Google" id="ProtNLM"/>
    </source>
</evidence>
<dbReference type="SUPFAM" id="SSF52540">
    <property type="entry name" value="P-loop containing nucleoside triphosphate hydrolases"/>
    <property type="match status" value="1"/>
</dbReference>
<proteinExistence type="inferred from homology"/>
<dbReference type="RefSeq" id="XP_014252591.1">
    <property type="nucleotide sequence ID" value="XM_014397105.2"/>
</dbReference>
<evidence type="ECO:0000313" key="4">
    <source>
        <dbReference type="Proteomes" id="UP000494040"/>
    </source>
</evidence>
<dbReference type="EnsemblMetazoa" id="XM_014397105.2">
    <property type="protein sequence ID" value="XP_014252591.1"/>
    <property type="gene ID" value="LOC106668407"/>
</dbReference>
<dbReference type="InterPro" id="IPR005225">
    <property type="entry name" value="Small_GTP-bd"/>
</dbReference>
<accession>A0A8I6TFM4</accession>
<dbReference type="AlphaFoldDB" id="A0A8I6TFM4"/>
<dbReference type="InterPro" id="IPR001806">
    <property type="entry name" value="Small_GTPase"/>
</dbReference>
<name>A0A8I6TFM4_CIMLE</name>
<keyword evidence="2" id="KW-0547">Nucleotide-binding</keyword>
<evidence type="ECO:0000256" key="2">
    <source>
        <dbReference type="ARBA" id="ARBA00022741"/>
    </source>
</evidence>
<comment type="similarity">
    <text evidence="1">Belongs to the small GTPase superfamily. Rab family.</text>
</comment>
<dbReference type="PROSITE" id="PS51419">
    <property type="entry name" value="RAB"/>
    <property type="match status" value="1"/>
</dbReference>
<dbReference type="OrthoDB" id="10254700at2759"/>
<protein>
    <recommendedName>
        <fullName evidence="5">Ras-related protein Rab-28</fullName>
    </recommendedName>
</protein>
<dbReference type="KEGG" id="clec:106668407"/>
<dbReference type="GO" id="GO:0005525">
    <property type="term" value="F:GTP binding"/>
    <property type="evidence" value="ECO:0007669"/>
    <property type="project" value="InterPro"/>
</dbReference>
<evidence type="ECO:0000256" key="1">
    <source>
        <dbReference type="ARBA" id="ARBA00006270"/>
    </source>
</evidence>
<reference evidence="3" key="1">
    <citation type="submission" date="2022-01" db="UniProtKB">
        <authorList>
            <consortium name="EnsemblMetazoa"/>
        </authorList>
    </citation>
    <scope>IDENTIFICATION</scope>
</reference>
<dbReference type="InterPro" id="IPR027417">
    <property type="entry name" value="P-loop_NTPase"/>
</dbReference>
<organism evidence="3 4">
    <name type="scientific">Cimex lectularius</name>
    <name type="common">Bed bug</name>
    <name type="synonym">Acanthia lectularia</name>
    <dbReference type="NCBI Taxonomy" id="79782"/>
    <lineage>
        <taxon>Eukaryota</taxon>
        <taxon>Metazoa</taxon>
        <taxon>Ecdysozoa</taxon>
        <taxon>Arthropoda</taxon>
        <taxon>Hexapoda</taxon>
        <taxon>Insecta</taxon>
        <taxon>Pterygota</taxon>
        <taxon>Neoptera</taxon>
        <taxon>Paraneoptera</taxon>
        <taxon>Hemiptera</taxon>
        <taxon>Heteroptera</taxon>
        <taxon>Panheteroptera</taxon>
        <taxon>Cimicomorpha</taxon>
        <taxon>Cimicidae</taxon>
        <taxon>Cimex</taxon>
    </lineage>
</organism>
<dbReference type="PANTHER" id="PTHR47978">
    <property type="match status" value="1"/>
</dbReference>
<dbReference type="Pfam" id="PF00071">
    <property type="entry name" value="Ras"/>
    <property type="match status" value="1"/>
</dbReference>